<dbReference type="NCBIfam" id="NF007831">
    <property type="entry name" value="PRK10542.1"/>
    <property type="match status" value="1"/>
</dbReference>
<organism evidence="3 4">
    <name type="scientific">Paraburkholderia gardini</name>
    <dbReference type="NCBI Taxonomy" id="2823469"/>
    <lineage>
        <taxon>Bacteria</taxon>
        <taxon>Pseudomonadati</taxon>
        <taxon>Pseudomonadota</taxon>
        <taxon>Betaproteobacteria</taxon>
        <taxon>Burkholderiales</taxon>
        <taxon>Burkholderiaceae</taxon>
        <taxon>Paraburkholderia</taxon>
    </lineage>
</organism>
<dbReference type="Gene3D" id="3.40.30.10">
    <property type="entry name" value="Glutaredoxin"/>
    <property type="match status" value="1"/>
</dbReference>
<dbReference type="SFLD" id="SFLDG01150">
    <property type="entry name" value="Main.1:_Beta-like"/>
    <property type="match status" value="1"/>
</dbReference>
<dbReference type="Pfam" id="PF13409">
    <property type="entry name" value="GST_N_2"/>
    <property type="match status" value="1"/>
</dbReference>
<dbReference type="RefSeq" id="WP_228979009.1">
    <property type="nucleotide sequence ID" value="NZ_CAJQYY010000015.1"/>
</dbReference>
<dbReference type="PROSITE" id="PS50404">
    <property type="entry name" value="GST_NTER"/>
    <property type="match status" value="1"/>
</dbReference>
<dbReference type="CDD" id="cd03057">
    <property type="entry name" value="GST_N_Beta"/>
    <property type="match status" value="1"/>
</dbReference>
<dbReference type="EMBL" id="CAJQYY010000015">
    <property type="protein sequence ID" value="CAG4901610.1"/>
    <property type="molecule type" value="Genomic_DNA"/>
</dbReference>
<dbReference type="InterPro" id="IPR004046">
    <property type="entry name" value="GST_C"/>
</dbReference>
<evidence type="ECO:0000313" key="4">
    <source>
        <dbReference type="Proteomes" id="UP000789752"/>
    </source>
</evidence>
<keyword evidence="4" id="KW-1185">Reference proteome</keyword>
<dbReference type="CDD" id="cd03188">
    <property type="entry name" value="GST_C_Beta"/>
    <property type="match status" value="1"/>
</dbReference>
<dbReference type="InterPro" id="IPR036282">
    <property type="entry name" value="Glutathione-S-Trfase_C_sf"/>
</dbReference>
<protein>
    <submittedName>
        <fullName evidence="3">Glutathione S-transferase GST-6.0</fullName>
        <ecNumber evidence="3">2.5.1.18</ecNumber>
    </submittedName>
</protein>
<dbReference type="SUPFAM" id="SSF47616">
    <property type="entry name" value="GST C-terminal domain-like"/>
    <property type="match status" value="1"/>
</dbReference>
<feature type="domain" description="GST N-terminal" evidence="1">
    <location>
        <begin position="1"/>
        <end position="81"/>
    </location>
</feature>
<reference evidence="3 4" key="1">
    <citation type="submission" date="2021-04" db="EMBL/GenBank/DDBJ databases">
        <authorList>
            <person name="Vanwijnsberghe S."/>
        </authorList>
    </citation>
    <scope>NUCLEOTIDE SEQUENCE [LARGE SCALE GENOMIC DNA]</scope>
    <source>
        <strain evidence="3 4">LMG 32171</strain>
    </source>
</reference>
<feature type="domain" description="GST C-terminal" evidence="2">
    <location>
        <begin position="87"/>
        <end position="202"/>
    </location>
</feature>
<name>A0ABM8U4G0_9BURK</name>
<dbReference type="Gene3D" id="1.20.1050.10">
    <property type="match status" value="1"/>
</dbReference>
<dbReference type="PANTHER" id="PTHR44051:SF8">
    <property type="entry name" value="GLUTATHIONE S-TRANSFERASE GSTA"/>
    <property type="match status" value="1"/>
</dbReference>
<keyword evidence="3" id="KW-0808">Transferase</keyword>
<dbReference type="SFLD" id="SFLDG00358">
    <property type="entry name" value="Main_(cytGST)"/>
    <property type="match status" value="1"/>
</dbReference>
<dbReference type="Pfam" id="PF00043">
    <property type="entry name" value="GST_C"/>
    <property type="match status" value="1"/>
</dbReference>
<dbReference type="SUPFAM" id="SSF52833">
    <property type="entry name" value="Thioredoxin-like"/>
    <property type="match status" value="1"/>
</dbReference>
<accession>A0ABM8U4G0</accession>
<gene>
    <name evidence="3" type="primary">gstB_1</name>
    <name evidence="3" type="ORF">R54767_02760</name>
</gene>
<dbReference type="PROSITE" id="PS50405">
    <property type="entry name" value="GST_CTER"/>
    <property type="match status" value="1"/>
</dbReference>
<dbReference type="InterPro" id="IPR040079">
    <property type="entry name" value="Glutathione_S-Trfase"/>
</dbReference>
<evidence type="ECO:0000259" key="2">
    <source>
        <dbReference type="PROSITE" id="PS50405"/>
    </source>
</evidence>
<comment type="caution">
    <text evidence="3">The sequence shown here is derived from an EMBL/GenBank/DDBJ whole genome shotgun (WGS) entry which is preliminary data.</text>
</comment>
<dbReference type="InterPro" id="IPR004045">
    <property type="entry name" value="Glutathione_S-Trfase_N"/>
</dbReference>
<dbReference type="EC" id="2.5.1.18" evidence="3"/>
<proteinExistence type="predicted"/>
<dbReference type="InterPro" id="IPR010987">
    <property type="entry name" value="Glutathione-S-Trfase_C-like"/>
</dbReference>
<dbReference type="SFLD" id="SFLDS00019">
    <property type="entry name" value="Glutathione_Transferase_(cytos"/>
    <property type="match status" value="1"/>
</dbReference>
<dbReference type="Proteomes" id="UP000789752">
    <property type="component" value="Unassembled WGS sequence"/>
</dbReference>
<sequence length="202" mass="22387">MKLYFSPGACSLAVHIALREAGVDFQGIKVNLQHHTLGGGEDYYAISPRGYVPLLELDDSSRHTEVAALLQYIADLDPQRALIPPPGSLERLAVLEWLTFVGTELHKTFSPWLWHPDTAESTKQACRTKLAARLGELERALTSREYLTGSFTVADAYAFTIVNWSRMLAIDLSAFPQLKAYMARVAARPKVREAMAAEGLKV</sequence>
<dbReference type="PANTHER" id="PTHR44051">
    <property type="entry name" value="GLUTATHIONE S-TRANSFERASE-RELATED"/>
    <property type="match status" value="1"/>
</dbReference>
<dbReference type="InterPro" id="IPR036249">
    <property type="entry name" value="Thioredoxin-like_sf"/>
</dbReference>
<dbReference type="GO" id="GO:0004364">
    <property type="term" value="F:glutathione transferase activity"/>
    <property type="evidence" value="ECO:0007669"/>
    <property type="project" value="UniProtKB-EC"/>
</dbReference>
<evidence type="ECO:0000313" key="3">
    <source>
        <dbReference type="EMBL" id="CAG4901610.1"/>
    </source>
</evidence>
<evidence type="ECO:0000259" key="1">
    <source>
        <dbReference type="PROSITE" id="PS50404"/>
    </source>
</evidence>